<evidence type="ECO:0000256" key="2">
    <source>
        <dbReference type="ARBA" id="ARBA00022801"/>
    </source>
</evidence>
<reference evidence="6 7" key="1">
    <citation type="submission" date="2014-08" db="EMBL/GenBank/DDBJ databases">
        <title>Complete genome of a marine bacteria Jeotgalibacillus malaysiensis.</title>
        <authorList>
            <person name="Yaakop A.S."/>
            <person name="Chan K.-G."/>
            <person name="Goh K.M."/>
        </authorList>
    </citation>
    <scope>NUCLEOTIDE SEQUENCE [LARGE SCALE GENOMIC DNA]</scope>
    <source>
        <strain evidence="6 7">D5</strain>
    </source>
</reference>
<dbReference type="OrthoDB" id="9784339at2"/>
<dbReference type="Proteomes" id="UP000031449">
    <property type="component" value="Chromosome"/>
</dbReference>
<protein>
    <submittedName>
        <fullName evidence="6">Protein tyrosine phosphatase</fullName>
        <ecNumber evidence="6">3.1.3.48</ecNumber>
    </submittedName>
</protein>
<comment type="similarity">
    <text evidence="1">Belongs to the low molecular weight phosphotyrosine protein phosphatase family.</text>
</comment>
<keyword evidence="7" id="KW-1185">Reference proteome</keyword>
<dbReference type="STRING" id="1508404.JMA_30210"/>
<dbReference type="SUPFAM" id="SSF52788">
    <property type="entry name" value="Phosphotyrosine protein phosphatases I"/>
    <property type="match status" value="1"/>
</dbReference>
<accession>A0A0B5AUT3</accession>
<name>A0A0B5AUT3_9BACL</name>
<feature type="active site" description="Nucleophile" evidence="4">
    <location>
        <position position="13"/>
    </location>
</feature>
<dbReference type="CDD" id="cd16344">
    <property type="entry name" value="LMWPAP"/>
    <property type="match status" value="1"/>
</dbReference>
<organism evidence="6 7">
    <name type="scientific">Jeotgalibacillus malaysiensis</name>
    <dbReference type="NCBI Taxonomy" id="1508404"/>
    <lineage>
        <taxon>Bacteria</taxon>
        <taxon>Bacillati</taxon>
        <taxon>Bacillota</taxon>
        <taxon>Bacilli</taxon>
        <taxon>Bacillales</taxon>
        <taxon>Caryophanaceae</taxon>
        <taxon>Jeotgalibacillus</taxon>
    </lineage>
</organism>
<sequence>MRILFICTGNTCRSPMAEAILNHRDEPHIEVRSAGLFAMEGGMASHNAQQVLEENGLTHDHRSHTVTQSDVHWADYVFAMTSSHKAMLMEQFPFAADRIFTLKEFSSERGLDVSDPYGGPVEVYRSTFNELNRLMDSMLKNLNKQEQGGF</sequence>
<dbReference type="HOGENOM" id="CLU_071415_1_2_9"/>
<keyword evidence="2 6" id="KW-0378">Hydrolase</keyword>
<dbReference type="InterPro" id="IPR017867">
    <property type="entry name" value="Tyr_phospatase_low_mol_wt"/>
</dbReference>
<feature type="active site" description="Proton donor" evidence="4">
    <location>
        <position position="115"/>
    </location>
</feature>
<dbReference type="KEGG" id="jeo:JMA_30210"/>
<evidence type="ECO:0000313" key="6">
    <source>
        <dbReference type="EMBL" id="AJD92338.1"/>
    </source>
</evidence>
<dbReference type="AlphaFoldDB" id="A0A0B5AUT3"/>
<dbReference type="PANTHER" id="PTHR11717:SF31">
    <property type="entry name" value="LOW MOLECULAR WEIGHT PROTEIN-TYROSINE-PHOSPHATASE ETP-RELATED"/>
    <property type="match status" value="1"/>
</dbReference>
<evidence type="ECO:0000259" key="5">
    <source>
        <dbReference type="SMART" id="SM00226"/>
    </source>
</evidence>
<keyword evidence="3" id="KW-0904">Protein phosphatase</keyword>
<dbReference type="GO" id="GO:0004725">
    <property type="term" value="F:protein tyrosine phosphatase activity"/>
    <property type="evidence" value="ECO:0007669"/>
    <property type="project" value="UniProtKB-EC"/>
</dbReference>
<dbReference type="PRINTS" id="PR00719">
    <property type="entry name" value="LMWPTPASE"/>
</dbReference>
<feature type="domain" description="Phosphotyrosine protein phosphatase I" evidence="5">
    <location>
        <begin position="1"/>
        <end position="141"/>
    </location>
</feature>
<dbReference type="PANTHER" id="PTHR11717">
    <property type="entry name" value="LOW MOLECULAR WEIGHT PROTEIN TYROSINE PHOSPHATASE"/>
    <property type="match status" value="1"/>
</dbReference>
<proteinExistence type="inferred from homology"/>
<dbReference type="InterPro" id="IPR023485">
    <property type="entry name" value="Ptyr_pPase"/>
</dbReference>
<dbReference type="InterPro" id="IPR036196">
    <property type="entry name" value="Ptyr_pPase_sf"/>
</dbReference>
<dbReference type="EMBL" id="CP009416">
    <property type="protein sequence ID" value="AJD92338.1"/>
    <property type="molecule type" value="Genomic_DNA"/>
</dbReference>
<evidence type="ECO:0000256" key="1">
    <source>
        <dbReference type="ARBA" id="ARBA00011063"/>
    </source>
</evidence>
<dbReference type="Gene3D" id="3.40.50.2300">
    <property type="match status" value="1"/>
</dbReference>
<dbReference type="SMART" id="SM00226">
    <property type="entry name" value="LMWPc"/>
    <property type="match status" value="1"/>
</dbReference>
<dbReference type="BioCyc" id="JESP1508404:G14D9-12302-MONOMER"/>
<dbReference type="EC" id="3.1.3.48" evidence="6"/>
<evidence type="ECO:0000313" key="7">
    <source>
        <dbReference type="Proteomes" id="UP000031449"/>
    </source>
</evidence>
<gene>
    <name evidence="6" type="ORF">JMA_30210</name>
</gene>
<feature type="active site" description="Nucleophile" evidence="4">
    <location>
        <position position="7"/>
    </location>
</feature>
<dbReference type="InterPro" id="IPR050438">
    <property type="entry name" value="LMW_PTPase"/>
</dbReference>
<evidence type="ECO:0000256" key="3">
    <source>
        <dbReference type="ARBA" id="ARBA00022912"/>
    </source>
</evidence>
<evidence type="ECO:0000256" key="4">
    <source>
        <dbReference type="PIRSR" id="PIRSR617867-1"/>
    </source>
</evidence>
<dbReference type="Pfam" id="PF01451">
    <property type="entry name" value="LMWPc"/>
    <property type="match status" value="1"/>
</dbReference>